<feature type="region of interest" description="Disordered" evidence="1">
    <location>
        <begin position="1"/>
        <end position="24"/>
    </location>
</feature>
<protein>
    <submittedName>
        <fullName evidence="2">Translation initiation factor 3</fullName>
    </submittedName>
</protein>
<proteinExistence type="predicted"/>
<sequence>DLGRRRAVGHQAHQRGDRPRGEGR</sequence>
<feature type="non-terminal residue" evidence="2">
    <location>
        <position position="24"/>
    </location>
</feature>
<feature type="compositionally biased region" description="Basic and acidic residues" evidence="1">
    <location>
        <begin position="14"/>
        <end position="24"/>
    </location>
</feature>
<evidence type="ECO:0000313" key="2">
    <source>
        <dbReference type="EMBL" id="CAA9517874.1"/>
    </source>
</evidence>
<organism evidence="2">
    <name type="scientific">uncultured Rubrobacteraceae bacterium</name>
    <dbReference type="NCBI Taxonomy" id="349277"/>
    <lineage>
        <taxon>Bacteria</taxon>
        <taxon>Bacillati</taxon>
        <taxon>Actinomycetota</taxon>
        <taxon>Rubrobacteria</taxon>
        <taxon>Rubrobacterales</taxon>
        <taxon>Rubrobacteraceae</taxon>
        <taxon>environmental samples</taxon>
    </lineage>
</organism>
<name>A0A6J4T9X8_9ACTN</name>
<keyword evidence="2" id="KW-0648">Protein biosynthesis</keyword>
<dbReference type="EMBL" id="CADCVM010000380">
    <property type="protein sequence ID" value="CAA9517874.1"/>
    <property type="molecule type" value="Genomic_DNA"/>
</dbReference>
<keyword evidence="2" id="KW-0396">Initiation factor</keyword>
<evidence type="ECO:0000256" key="1">
    <source>
        <dbReference type="SAM" id="MobiDB-lite"/>
    </source>
</evidence>
<gene>
    <name evidence="2" type="ORF">AVDCRST_MAG05-3428</name>
</gene>
<feature type="non-terminal residue" evidence="2">
    <location>
        <position position="1"/>
    </location>
</feature>
<accession>A0A6J4T9X8</accession>
<dbReference type="GO" id="GO:0003743">
    <property type="term" value="F:translation initiation factor activity"/>
    <property type="evidence" value="ECO:0007669"/>
    <property type="project" value="UniProtKB-KW"/>
</dbReference>
<reference evidence="2" key="1">
    <citation type="submission" date="2020-02" db="EMBL/GenBank/DDBJ databases">
        <authorList>
            <person name="Meier V. D."/>
        </authorList>
    </citation>
    <scope>NUCLEOTIDE SEQUENCE</scope>
    <source>
        <strain evidence="2">AVDCRST_MAG05</strain>
    </source>
</reference>
<dbReference type="AlphaFoldDB" id="A0A6J4T9X8"/>